<keyword evidence="3" id="KW-1185">Reference proteome</keyword>
<evidence type="ECO:0000313" key="2">
    <source>
        <dbReference type="EMBL" id="GGA53820.1"/>
    </source>
</evidence>
<evidence type="ECO:0000256" key="1">
    <source>
        <dbReference type="SAM" id="MobiDB-lite"/>
    </source>
</evidence>
<dbReference type="AlphaFoldDB" id="A0A916RF36"/>
<evidence type="ECO:0000313" key="3">
    <source>
        <dbReference type="Proteomes" id="UP000648801"/>
    </source>
</evidence>
<feature type="region of interest" description="Disordered" evidence="1">
    <location>
        <begin position="47"/>
        <end position="67"/>
    </location>
</feature>
<dbReference type="EMBL" id="BMJB01000001">
    <property type="protein sequence ID" value="GGA53820.1"/>
    <property type="molecule type" value="Genomic_DNA"/>
</dbReference>
<reference evidence="2" key="1">
    <citation type="journal article" date="2014" name="Int. J. Syst. Evol. Microbiol.">
        <title>Complete genome sequence of Corynebacterium casei LMG S-19264T (=DSM 44701T), isolated from a smear-ripened cheese.</title>
        <authorList>
            <consortium name="US DOE Joint Genome Institute (JGI-PGF)"/>
            <person name="Walter F."/>
            <person name="Albersmeier A."/>
            <person name="Kalinowski J."/>
            <person name="Ruckert C."/>
        </authorList>
    </citation>
    <scope>NUCLEOTIDE SEQUENCE</scope>
    <source>
        <strain evidence="2">CGMCC 1.15447</strain>
    </source>
</reference>
<gene>
    <name evidence="2" type="ORF">GCM10011507_01220</name>
</gene>
<sequence length="89" mass="9648">MRGWIALLRRIPINRNWLFYPSTTPGDTSPDFDDRAFTSVVLPHADKRFPGTASTAPTTSSSPPTAATSSRLWFGIINVGSGRKAAVVD</sequence>
<reference evidence="2" key="2">
    <citation type="submission" date="2020-09" db="EMBL/GenBank/DDBJ databases">
        <authorList>
            <person name="Sun Q."/>
            <person name="Zhou Y."/>
        </authorList>
    </citation>
    <scope>NUCLEOTIDE SEQUENCE</scope>
    <source>
        <strain evidence="2">CGMCC 1.15447</strain>
    </source>
</reference>
<feature type="compositionally biased region" description="Low complexity" evidence="1">
    <location>
        <begin position="52"/>
        <end position="67"/>
    </location>
</feature>
<proteinExistence type="predicted"/>
<dbReference type="Proteomes" id="UP000648801">
    <property type="component" value="Unassembled WGS sequence"/>
</dbReference>
<name>A0A916RF36_9BACT</name>
<comment type="caution">
    <text evidence="2">The sequence shown here is derived from an EMBL/GenBank/DDBJ whole genome shotgun (WGS) entry which is preliminary data.</text>
</comment>
<accession>A0A916RF36</accession>
<organism evidence="2 3">
    <name type="scientific">Edaphobacter acidisoli</name>
    <dbReference type="NCBI Taxonomy" id="2040573"/>
    <lineage>
        <taxon>Bacteria</taxon>
        <taxon>Pseudomonadati</taxon>
        <taxon>Acidobacteriota</taxon>
        <taxon>Terriglobia</taxon>
        <taxon>Terriglobales</taxon>
        <taxon>Acidobacteriaceae</taxon>
        <taxon>Edaphobacter</taxon>
    </lineage>
</organism>
<dbReference type="RefSeq" id="WP_188757452.1">
    <property type="nucleotide sequence ID" value="NZ_BMJB01000001.1"/>
</dbReference>
<protein>
    <submittedName>
        <fullName evidence="2">Uncharacterized protein</fullName>
    </submittedName>
</protein>